<keyword evidence="2" id="KW-1185">Reference proteome</keyword>
<evidence type="ECO:0000313" key="2">
    <source>
        <dbReference type="Proteomes" id="UP001331761"/>
    </source>
</evidence>
<accession>A0AAN8FSQ8</accession>
<sequence length="176" mass="19260">MKAPDSDTLQIRLLDVVFFNKTAGPGKGLIVHRAQVNHNLATIAGQATIAYAGGLHNTEIGLYIMVLRIGDSRRNENPISNVVLKTVKLADGTVVSPAPGSGYDFGYMYSLGPFGLKINIEAVTDAGDVRQYKEYAPLGCAATSRWFGNEGYYKLDIATGEWHNIYYNPVAADYYY</sequence>
<evidence type="ECO:0000313" key="1">
    <source>
        <dbReference type="EMBL" id="KAK5969443.1"/>
    </source>
</evidence>
<dbReference type="EMBL" id="WIXE01020157">
    <property type="protein sequence ID" value="KAK5969443.1"/>
    <property type="molecule type" value="Genomic_DNA"/>
</dbReference>
<gene>
    <name evidence="1" type="ORF">GCK32_004954</name>
</gene>
<dbReference type="Proteomes" id="UP001331761">
    <property type="component" value="Unassembled WGS sequence"/>
</dbReference>
<dbReference type="AlphaFoldDB" id="A0AAN8FSQ8"/>
<reference evidence="1 2" key="1">
    <citation type="submission" date="2019-10" db="EMBL/GenBank/DDBJ databases">
        <title>Assembly and Annotation for the nematode Trichostrongylus colubriformis.</title>
        <authorList>
            <person name="Martin J."/>
        </authorList>
    </citation>
    <scope>NUCLEOTIDE SEQUENCE [LARGE SCALE GENOMIC DNA]</scope>
    <source>
        <strain evidence="1">G859</strain>
        <tissue evidence="1">Whole worm</tissue>
    </source>
</reference>
<comment type="caution">
    <text evidence="1">The sequence shown here is derived from an EMBL/GenBank/DDBJ whole genome shotgun (WGS) entry which is preliminary data.</text>
</comment>
<name>A0AAN8FSQ8_TRICO</name>
<protein>
    <submittedName>
        <fullName evidence="1">Uncharacterized protein</fullName>
    </submittedName>
</protein>
<organism evidence="1 2">
    <name type="scientific">Trichostrongylus colubriformis</name>
    <name type="common">Black scour worm</name>
    <dbReference type="NCBI Taxonomy" id="6319"/>
    <lineage>
        <taxon>Eukaryota</taxon>
        <taxon>Metazoa</taxon>
        <taxon>Ecdysozoa</taxon>
        <taxon>Nematoda</taxon>
        <taxon>Chromadorea</taxon>
        <taxon>Rhabditida</taxon>
        <taxon>Rhabditina</taxon>
        <taxon>Rhabditomorpha</taxon>
        <taxon>Strongyloidea</taxon>
        <taxon>Trichostrongylidae</taxon>
        <taxon>Trichostrongylus</taxon>
    </lineage>
</organism>
<proteinExistence type="predicted"/>